<comment type="caution">
    <text evidence="1">The sequence shown here is derived from an EMBL/GenBank/DDBJ whole genome shotgun (WGS) entry which is preliminary data.</text>
</comment>
<organism evidence="1 2">
    <name type="scientific">Rhizophlyctis rosea</name>
    <dbReference type="NCBI Taxonomy" id="64517"/>
    <lineage>
        <taxon>Eukaryota</taxon>
        <taxon>Fungi</taxon>
        <taxon>Fungi incertae sedis</taxon>
        <taxon>Chytridiomycota</taxon>
        <taxon>Chytridiomycota incertae sedis</taxon>
        <taxon>Chytridiomycetes</taxon>
        <taxon>Rhizophlyctidales</taxon>
        <taxon>Rhizophlyctidaceae</taxon>
        <taxon>Rhizophlyctis</taxon>
    </lineage>
</organism>
<keyword evidence="2" id="KW-1185">Reference proteome</keyword>
<gene>
    <name evidence="1" type="ORF">HK097_008589</name>
</gene>
<dbReference type="Proteomes" id="UP001212841">
    <property type="component" value="Unassembled WGS sequence"/>
</dbReference>
<sequence length="92" mass="10058">MASRRVSVHFYENPSDAEPIKTKNYLCYENSLSYTGVKRDFNVDTLEFLDGGVGIGPKTGPGGEAIFEIPDVDVIKLSDRLSSTSTEGIPED</sequence>
<dbReference type="EMBL" id="JADGJD010000510">
    <property type="protein sequence ID" value="KAJ3050465.1"/>
    <property type="molecule type" value="Genomic_DNA"/>
</dbReference>
<protein>
    <submittedName>
        <fullName evidence="1">Uncharacterized protein</fullName>
    </submittedName>
</protein>
<proteinExistence type="predicted"/>
<dbReference type="AlphaFoldDB" id="A0AAD5SC96"/>
<evidence type="ECO:0000313" key="1">
    <source>
        <dbReference type="EMBL" id="KAJ3050465.1"/>
    </source>
</evidence>
<name>A0AAD5SC96_9FUNG</name>
<evidence type="ECO:0000313" key="2">
    <source>
        <dbReference type="Proteomes" id="UP001212841"/>
    </source>
</evidence>
<accession>A0AAD5SC96</accession>
<reference evidence="1" key="1">
    <citation type="submission" date="2020-05" db="EMBL/GenBank/DDBJ databases">
        <title>Phylogenomic resolution of chytrid fungi.</title>
        <authorList>
            <person name="Stajich J.E."/>
            <person name="Amses K."/>
            <person name="Simmons R."/>
            <person name="Seto K."/>
            <person name="Myers J."/>
            <person name="Bonds A."/>
            <person name="Quandt C.A."/>
            <person name="Barry K."/>
            <person name="Liu P."/>
            <person name="Grigoriev I."/>
            <person name="Longcore J.E."/>
            <person name="James T.Y."/>
        </authorList>
    </citation>
    <scope>NUCLEOTIDE SEQUENCE</scope>
    <source>
        <strain evidence="1">JEL0318</strain>
    </source>
</reference>